<dbReference type="Proteomes" id="UP001229421">
    <property type="component" value="Unassembled WGS sequence"/>
</dbReference>
<accession>A0AAD8JX58</accession>
<feature type="compositionally biased region" description="Polar residues" evidence="1">
    <location>
        <begin position="1"/>
        <end position="13"/>
    </location>
</feature>
<feature type="region of interest" description="Disordered" evidence="1">
    <location>
        <begin position="94"/>
        <end position="115"/>
    </location>
</feature>
<dbReference type="EMBL" id="JAUHHV010000010">
    <property type="protein sequence ID" value="KAK1409195.1"/>
    <property type="molecule type" value="Genomic_DNA"/>
</dbReference>
<dbReference type="AlphaFoldDB" id="A0AAD8JX58"/>
<protein>
    <submittedName>
        <fullName evidence="2">Uncharacterized protein</fullName>
    </submittedName>
</protein>
<comment type="caution">
    <text evidence="2">The sequence shown here is derived from an EMBL/GenBank/DDBJ whole genome shotgun (WGS) entry which is preliminary data.</text>
</comment>
<evidence type="ECO:0000313" key="2">
    <source>
        <dbReference type="EMBL" id="KAK1409195.1"/>
    </source>
</evidence>
<feature type="region of interest" description="Disordered" evidence="1">
    <location>
        <begin position="1"/>
        <end position="21"/>
    </location>
</feature>
<sequence length="115" mass="13208">MSTSTTDLLQPDNNKLKRLSNSEKMEQLLEAHKDGKKYKLASKIIAGYEKLKNMELDLDAKMDNRCEFSPSPWYTYVVNRYEARQKARDFYLNQRAEKNNNSDGDGDGDGDDACC</sequence>
<evidence type="ECO:0000313" key="3">
    <source>
        <dbReference type="Proteomes" id="UP001229421"/>
    </source>
</evidence>
<gene>
    <name evidence="2" type="ORF">QVD17_35720</name>
</gene>
<proteinExistence type="predicted"/>
<reference evidence="2" key="1">
    <citation type="journal article" date="2023" name="bioRxiv">
        <title>Improved chromosome-level genome assembly for marigold (Tagetes erecta).</title>
        <authorList>
            <person name="Jiang F."/>
            <person name="Yuan L."/>
            <person name="Wang S."/>
            <person name="Wang H."/>
            <person name="Xu D."/>
            <person name="Wang A."/>
            <person name="Fan W."/>
        </authorList>
    </citation>
    <scope>NUCLEOTIDE SEQUENCE</scope>
    <source>
        <strain evidence="2">WSJ</strain>
        <tissue evidence="2">Leaf</tissue>
    </source>
</reference>
<feature type="compositionally biased region" description="Acidic residues" evidence="1">
    <location>
        <begin position="104"/>
        <end position="115"/>
    </location>
</feature>
<name>A0AAD8JX58_TARER</name>
<organism evidence="2 3">
    <name type="scientific">Tagetes erecta</name>
    <name type="common">African marigold</name>
    <dbReference type="NCBI Taxonomy" id="13708"/>
    <lineage>
        <taxon>Eukaryota</taxon>
        <taxon>Viridiplantae</taxon>
        <taxon>Streptophyta</taxon>
        <taxon>Embryophyta</taxon>
        <taxon>Tracheophyta</taxon>
        <taxon>Spermatophyta</taxon>
        <taxon>Magnoliopsida</taxon>
        <taxon>eudicotyledons</taxon>
        <taxon>Gunneridae</taxon>
        <taxon>Pentapetalae</taxon>
        <taxon>asterids</taxon>
        <taxon>campanulids</taxon>
        <taxon>Asterales</taxon>
        <taxon>Asteraceae</taxon>
        <taxon>Asteroideae</taxon>
        <taxon>Heliantheae alliance</taxon>
        <taxon>Tageteae</taxon>
        <taxon>Tagetes</taxon>
    </lineage>
</organism>
<evidence type="ECO:0000256" key="1">
    <source>
        <dbReference type="SAM" id="MobiDB-lite"/>
    </source>
</evidence>
<keyword evidence="3" id="KW-1185">Reference proteome</keyword>